<evidence type="ECO:0008006" key="4">
    <source>
        <dbReference type="Google" id="ProtNLM"/>
    </source>
</evidence>
<name>A0ABQ6G7C1_9BACL</name>
<organism evidence="2 3">
    <name type="scientific">Paenibacillus glycanilyticus</name>
    <dbReference type="NCBI Taxonomy" id="126569"/>
    <lineage>
        <taxon>Bacteria</taxon>
        <taxon>Bacillati</taxon>
        <taxon>Bacillota</taxon>
        <taxon>Bacilli</taxon>
        <taxon>Bacillales</taxon>
        <taxon>Paenibacillaceae</taxon>
        <taxon>Paenibacillus</taxon>
    </lineage>
</organism>
<dbReference type="EMBL" id="BSSQ01000001">
    <property type="protein sequence ID" value="GLX66143.1"/>
    <property type="molecule type" value="Genomic_DNA"/>
</dbReference>
<feature type="chain" id="PRO_5045795545" description="Lipoprotein" evidence="1">
    <location>
        <begin position="19"/>
        <end position="225"/>
    </location>
</feature>
<protein>
    <recommendedName>
        <fullName evidence="4">Lipoprotein</fullName>
    </recommendedName>
</protein>
<reference evidence="2 3" key="1">
    <citation type="submission" date="2023-03" db="EMBL/GenBank/DDBJ databases">
        <title>Draft genome sequence of the bacteria which degrade cell wall of Tricholomamatutake.</title>
        <authorList>
            <person name="Konishi Y."/>
            <person name="Fukuta Y."/>
            <person name="Shirasaka N."/>
        </authorList>
    </citation>
    <scope>NUCLEOTIDE SEQUENCE [LARGE SCALE GENOMIC DNA]</scope>
    <source>
        <strain evidence="3">mu1</strain>
    </source>
</reference>
<dbReference type="PROSITE" id="PS51257">
    <property type="entry name" value="PROKAR_LIPOPROTEIN"/>
    <property type="match status" value="1"/>
</dbReference>
<accession>A0ABQ6G7C1</accession>
<gene>
    <name evidence="2" type="ORF">MU1_04870</name>
</gene>
<dbReference type="RefSeq" id="WP_284236819.1">
    <property type="nucleotide sequence ID" value="NZ_BSSQ01000001.1"/>
</dbReference>
<evidence type="ECO:0000256" key="1">
    <source>
        <dbReference type="SAM" id="SignalP"/>
    </source>
</evidence>
<keyword evidence="3" id="KW-1185">Reference proteome</keyword>
<comment type="caution">
    <text evidence="2">The sequence shown here is derived from an EMBL/GenBank/DDBJ whole genome shotgun (WGS) entry which is preliminary data.</text>
</comment>
<evidence type="ECO:0000313" key="2">
    <source>
        <dbReference type="EMBL" id="GLX66143.1"/>
    </source>
</evidence>
<feature type="signal peptide" evidence="1">
    <location>
        <begin position="1"/>
        <end position="18"/>
    </location>
</feature>
<sequence>MNRYALSIATLVVSLSLAGCSWQKTNSLEDTIDSIQNNEMTLNCSDAINKGKNNVDGIGYLCDVRIDSNTVLKDEQGATLQLKDFSNGNEVRVRPVKPINLKKNRAFTAKEVVLLSREAVSSVDEIISALEKQGLTVTKREGETLELIRGIKPQVYAVNGEELVIYQFASEEEQQKGWAEFQMEDGMRYKNYNMDSFLLLFMYGKDLNTKIPAKIQDAVKELLEY</sequence>
<evidence type="ECO:0000313" key="3">
    <source>
        <dbReference type="Proteomes" id="UP001157114"/>
    </source>
</evidence>
<keyword evidence="1" id="KW-0732">Signal</keyword>
<proteinExistence type="predicted"/>
<dbReference type="Proteomes" id="UP001157114">
    <property type="component" value="Unassembled WGS sequence"/>
</dbReference>